<dbReference type="InterPro" id="IPR002656">
    <property type="entry name" value="Acyl_transf_3_dom"/>
</dbReference>
<feature type="transmembrane region" description="Helical" evidence="1">
    <location>
        <begin position="75"/>
        <end position="95"/>
    </location>
</feature>
<keyword evidence="4" id="KW-1185">Reference proteome</keyword>
<dbReference type="HOGENOM" id="CLU_023915_4_0_9"/>
<keyword evidence="1" id="KW-1133">Transmembrane helix</keyword>
<feature type="transmembrane region" description="Helical" evidence="1">
    <location>
        <begin position="304"/>
        <end position="321"/>
    </location>
</feature>
<feature type="transmembrane region" description="Helical" evidence="1">
    <location>
        <begin position="276"/>
        <end position="298"/>
    </location>
</feature>
<feature type="transmembrane region" description="Helical" evidence="1">
    <location>
        <begin position="37"/>
        <end position="55"/>
    </location>
</feature>
<dbReference type="Proteomes" id="UP000002892">
    <property type="component" value="Chromosome"/>
</dbReference>
<dbReference type="KEGG" id="dai:Desaci_4452"/>
<dbReference type="PANTHER" id="PTHR37312">
    <property type="entry name" value="MEMBRANE-BOUND ACYLTRANSFERASE YKRP-RELATED"/>
    <property type="match status" value="1"/>
</dbReference>
<evidence type="ECO:0000259" key="2">
    <source>
        <dbReference type="Pfam" id="PF01757"/>
    </source>
</evidence>
<evidence type="ECO:0000313" key="4">
    <source>
        <dbReference type="Proteomes" id="UP000002892"/>
    </source>
</evidence>
<feature type="transmembrane region" description="Helical" evidence="1">
    <location>
        <begin position="121"/>
        <end position="141"/>
    </location>
</feature>
<dbReference type="STRING" id="646529.Desaci_4452"/>
<dbReference type="EMBL" id="CP003639">
    <property type="protein sequence ID" value="AFM43295.1"/>
    <property type="molecule type" value="Genomic_DNA"/>
</dbReference>
<dbReference type="GO" id="GO:0016747">
    <property type="term" value="F:acyltransferase activity, transferring groups other than amino-acyl groups"/>
    <property type="evidence" value="ECO:0007669"/>
    <property type="project" value="InterPro"/>
</dbReference>
<name>I4DBX1_DESAJ</name>
<feature type="transmembrane region" description="Helical" evidence="1">
    <location>
        <begin position="148"/>
        <end position="164"/>
    </location>
</feature>
<evidence type="ECO:0000313" key="3">
    <source>
        <dbReference type="EMBL" id="AFM43295.1"/>
    </source>
</evidence>
<dbReference type="AlphaFoldDB" id="I4DBX1"/>
<feature type="transmembrane region" description="Helical" evidence="1">
    <location>
        <begin position="240"/>
        <end position="264"/>
    </location>
</feature>
<dbReference type="InterPro" id="IPR052734">
    <property type="entry name" value="Nod_factor_acetyltransferase"/>
</dbReference>
<dbReference type="eggNOG" id="COG3594">
    <property type="taxonomic scope" value="Bacteria"/>
</dbReference>
<feature type="domain" description="Acyltransferase 3" evidence="2">
    <location>
        <begin position="13"/>
        <end position="316"/>
    </location>
</feature>
<organism evidence="3 4">
    <name type="scientific">Desulfosporosinus acidiphilus (strain DSM 22704 / JCM 16185 / SJ4)</name>
    <dbReference type="NCBI Taxonomy" id="646529"/>
    <lineage>
        <taxon>Bacteria</taxon>
        <taxon>Bacillati</taxon>
        <taxon>Bacillota</taxon>
        <taxon>Clostridia</taxon>
        <taxon>Eubacteriales</taxon>
        <taxon>Desulfitobacteriaceae</taxon>
        <taxon>Desulfosporosinus</taxon>
    </lineage>
</organism>
<gene>
    <name evidence="3" type="ordered locus">Desaci_4452</name>
</gene>
<feature type="transmembrane region" description="Helical" evidence="1">
    <location>
        <begin position="207"/>
        <end position="225"/>
    </location>
</feature>
<proteinExistence type="predicted"/>
<dbReference type="OrthoDB" id="6623990at2"/>
<reference evidence="3 4" key="1">
    <citation type="journal article" date="2012" name="J. Bacteriol.">
        <title>Complete genome sequences of Desulfosporosinus orientis DSM765T, Desulfosporosinus youngiae DSM17734T, Desulfosporosinus meridiei DSM13257T, and Desulfosporosinus acidiphilus DSM22704T.</title>
        <authorList>
            <person name="Pester M."/>
            <person name="Brambilla E."/>
            <person name="Alazard D."/>
            <person name="Rattei T."/>
            <person name="Weinmaier T."/>
            <person name="Han J."/>
            <person name="Lucas S."/>
            <person name="Lapidus A."/>
            <person name="Cheng J.F."/>
            <person name="Goodwin L."/>
            <person name="Pitluck S."/>
            <person name="Peters L."/>
            <person name="Ovchinnikova G."/>
            <person name="Teshima H."/>
            <person name="Detter J.C."/>
            <person name="Han C.S."/>
            <person name="Tapia R."/>
            <person name="Land M.L."/>
            <person name="Hauser L."/>
            <person name="Kyrpides N.C."/>
            <person name="Ivanova N.N."/>
            <person name="Pagani I."/>
            <person name="Huntmann M."/>
            <person name="Wei C.L."/>
            <person name="Davenport K.W."/>
            <person name="Daligault H."/>
            <person name="Chain P.S."/>
            <person name="Chen A."/>
            <person name="Mavromatis K."/>
            <person name="Markowitz V."/>
            <person name="Szeto E."/>
            <person name="Mikhailova N."/>
            <person name="Pati A."/>
            <person name="Wagner M."/>
            <person name="Woyke T."/>
            <person name="Ollivier B."/>
            <person name="Klenk H.P."/>
            <person name="Spring S."/>
            <person name="Loy A."/>
        </authorList>
    </citation>
    <scope>NUCLEOTIDE SEQUENCE [LARGE SCALE GENOMIC DNA]</scope>
    <source>
        <strain evidence="4">DSM 22704 / JCM 16185 / SJ4</strain>
    </source>
</reference>
<feature type="transmembrane region" description="Helical" evidence="1">
    <location>
        <begin position="176"/>
        <end position="195"/>
    </location>
</feature>
<keyword evidence="3" id="KW-0808">Transferase</keyword>
<accession>I4DBX1</accession>
<sequence>MSTVLARETEHFDWADILKGLGILTVVWGHAGSRVSFYMFWFHMPLFFWLSGFLYRYKPDSRFIDYIKRKAKHLLVPYFFYLGLLTILVLVFNFWKGYPELNFWSEDWKALLLGGSLLEGIYATFWFPTVLLFVQVVYDLLCRKLTSPFLRGLVILACFLLAYWESRYRPNSFVPWNLDVGLYAIVFYALGHLMRQKKVLAGLRSRRWVMAISWLAALGFIYLYAHHIVDYGLDMKHRQYYYFGLNLILPVAFTLILAQLSMLLRRIQGLKQGLSYVGKAAMVIMYLHLGSVSLARHFFAMTPLRFFIVGTIAPLFFYQLIQYIPYGRYFALGENRKIKPADFCNVPNKSV</sequence>
<dbReference type="Pfam" id="PF01757">
    <property type="entry name" value="Acyl_transf_3"/>
    <property type="match status" value="1"/>
</dbReference>
<evidence type="ECO:0000256" key="1">
    <source>
        <dbReference type="SAM" id="Phobius"/>
    </source>
</evidence>
<keyword evidence="1" id="KW-0472">Membrane</keyword>
<keyword evidence="1" id="KW-0812">Transmembrane</keyword>
<dbReference type="RefSeq" id="WP_014829279.1">
    <property type="nucleotide sequence ID" value="NC_018068.1"/>
</dbReference>
<protein>
    <submittedName>
        <fullName evidence="3">Acetyltransferase, fucose-4-O-acetylase</fullName>
    </submittedName>
</protein>
<dbReference type="PANTHER" id="PTHR37312:SF1">
    <property type="entry name" value="MEMBRANE-BOUND ACYLTRANSFERASE YKRP-RELATED"/>
    <property type="match status" value="1"/>
</dbReference>